<keyword evidence="9" id="KW-0521">NADP</keyword>
<dbReference type="SUPFAM" id="SSF55048">
    <property type="entry name" value="Probable ACP-binding domain of malonyl-CoA ACP transacylase"/>
    <property type="match status" value="1"/>
</dbReference>
<dbReference type="GO" id="GO:0071770">
    <property type="term" value="P:DIM/DIP cell wall layer assembly"/>
    <property type="evidence" value="ECO:0007669"/>
    <property type="project" value="TreeGrafter"/>
</dbReference>
<organism evidence="17 18">
    <name type="scientific">Mycobacterium [tuberculosis] TKK-01-0051</name>
    <dbReference type="NCBI Taxonomy" id="1324261"/>
    <lineage>
        <taxon>Bacteria</taxon>
        <taxon>Bacillati</taxon>
        <taxon>Actinomycetota</taxon>
        <taxon>Actinomycetes</taxon>
        <taxon>Mycobacteriales</taxon>
        <taxon>Mycobacteriaceae</taxon>
        <taxon>Mycobacterium</taxon>
        <taxon>Mycobacterium avium complex (MAC)</taxon>
    </lineage>
</organism>
<dbReference type="Pfam" id="PF08659">
    <property type="entry name" value="KR"/>
    <property type="match status" value="1"/>
</dbReference>
<dbReference type="GO" id="GO:0004315">
    <property type="term" value="F:3-oxoacyl-[acyl-carrier-protein] synthase activity"/>
    <property type="evidence" value="ECO:0007669"/>
    <property type="project" value="InterPro"/>
</dbReference>
<keyword evidence="4" id="KW-0963">Cytoplasm</keyword>
<dbReference type="InterPro" id="IPR013154">
    <property type="entry name" value="ADH-like_N"/>
</dbReference>
<evidence type="ECO:0000256" key="8">
    <source>
        <dbReference type="ARBA" id="ARBA00022832"/>
    </source>
</evidence>
<comment type="caution">
    <text evidence="17">The sequence shown here is derived from an EMBL/GenBank/DDBJ whole genome shotgun (WGS) entry which is preliminary data.</text>
</comment>
<dbReference type="PATRIC" id="fig|1324261.3.peg.3374"/>
<feature type="region of interest" description="Disordered" evidence="13">
    <location>
        <begin position="1"/>
        <end position="21"/>
    </location>
</feature>
<dbReference type="EMBL" id="JLXW01000008">
    <property type="protein sequence ID" value="KBZ62417.1"/>
    <property type="molecule type" value="Genomic_DNA"/>
</dbReference>
<dbReference type="InterPro" id="IPR009081">
    <property type="entry name" value="PP-bd_ACP"/>
</dbReference>
<evidence type="ECO:0000256" key="11">
    <source>
        <dbReference type="ARBA" id="ARBA00023268"/>
    </source>
</evidence>
<dbReference type="Gene3D" id="3.40.47.10">
    <property type="match status" value="1"/>
</dbReference>
<dbReference type="Gene3D" id="3.90.180.10">
    <property type="entry name" value="Medium-chain alcohol dehydrogenases, catalytic domain"/>
    <property type="match status" value="1"/>
</dbReference>
<dbReference type="PROSITE" id="PS00606">
    <property type="entry name" value="KS3_1"/>
    <property type="match status" value="1"/>
</dbReference>
<dbReference type="Pfam" id="PF14765">
    <property type="entry name" value="PS-DH"/>
    <property type="match status" value="1"/>
</dbReference>
<sequence>MTTHQIDDVMQRCPSTDSPSIGATPVTPVAVIGMACRLPGAIDSPEQLWEALLRGDDLVTEIPPDRWDADEYYDPEPGVPGRSVSRWGAFIDDVAGFDPEFFGINEREATAMDPQHRLLLETSWEAMEHAGLTRERIADSRTGVFLGLTHGDYQLLAADTRSVEGAYGFSGSSFSLASGRIAYALGVHGPALTVDTACSSGLTAIHLACRSLHEGESDLALAGGATLALDPRKFSAGSAEGMLSPTGRCHAFDVAADGFVGGEGSVMLLLKRLADALRDGDRILAVVRGTAANQDGHTVNIATPSKTAQTAVYQAALAAAGVDARTVGMVEAHGPGTPVGDPIEYASLANVYGIDGPCALASVKTNFGHAQAASGALGMMKAILALQHGVVPRNLHFSRLPDDLAQIDTNLFVPQENTPLVSNGRHPRRAAVSSYGLSGTNVHAIVEQAPERAAEAVAPAVVSAESSATAPLFAGDDTLCPASPGLRSPLLFPLSSTSADELRRTAGRLADWVRAHEDLALPDLAYTLTRRRAHRPVRTAVIAGNRLELAEALREVADGDTPYPAAVGQDDRGPVWVFSGQGSQWAAMGADLLATEPVFAATVAQAEPVIAQESGFSVTEAISAPQVVTGQDRIQPTLFTMQVALAAIMRSYGVRPGAVIGHSLGEAAAAVVAGALSLEDGLRVICRRSRLMFRVAGTGATASVELPAQQVLSELTARGINDVVVAVVASPQSTVIAGAAQTVRDLVAAWERREVMAREVPTDVAFHSPQVDPIMDELTGALAEISPTTPEVPFYSATLFDPREQPVCDARYWASNMRRMVRFATAVQAALEDGYRVFAELAPHPLLIRALEQTARSREMPMAALAGMRREQALPHGLRGFVADLHSAGAAVDFAKLYPSGRLVDAPLPTWTHRRLWLIGGGQESPTHGGCTVSVHPLLGSHVHLQEEPERHLWQAEVGTAAQPWLADHQIRNVAVLPGAAYCEMALAAARTVLGEAAEVQDIRFEQALLLDEQTTIGASASLSSPGVVDFTVESNQGGEQVRHAAAVLRAAEDERPPAYDVSALLAAHASCDDGAEVRRRMDRRGVQYGPAFAGLGDVHTGEEATGTVLAEVALPRQIRSQQAAYGVHPALLDACFQSVEAHPDVQALGEGALGLVLGIRRLRSYSAARNAHYCYTRVTKADTSGVEADIDVLDEHGAVLLTVQGLRVGASASESGTRDRVLAERLLTVEWRQRELPEPDHTEAGSWLLIGTATTADVVASTLADALKTHGVHCTTMSWPQQADHASNVEQLGSHLRGGGFTGVVILTGPKNGDTDEQSALLGRDYVQHLVRIARELADLPGEPPRLYVVTRNAQSVVSNDVPNLGQAGLRGLVRVIGMEHPHLGVSQIDLDESTDVEQLARQLLAGSEEDETAWRNGAWYNARLFPAPLLPEERQTAVVNHECDGMRLQIRTPGDLESLELVAGDRVPPGPGEIEVAVSASSINFADVLVAFGRYPAFEGRLPQLGTDFAGVVTAVGPDVTDRKVGDRVGGLSANGCWGTFLTCDARLAVTLPAGLAEDQAAAVTTAHATAYYGLHELARIGSGDRVLIHSATGGVGQAAIAIARAVGAEIFATAGSEQRRQLLRDMGIEHVYDSRSVEFADLIRRDTDGYGVDIVLNSVVGAAQRAGIELLAFGGRFVEIGKRDIYGDTRLGLLPFRRNLTFYALDLALMSFSHPDRLRGLLDTVYRLTADGSLPMPQSTHYPLADAATAIRVMSGAQHTGKLVLDVPHTGRSRVVVPPAQVGVFRGDGAYIITGGLGGLGLFLAEKMASAGSGAGCGRIVLSSRSQPDPEALETIERIREIGADVVVECGDIAEAGTAERLVATAIATGLPVRGVLHLAAVIEDATLTNITDEVIERDWAPKVYGAWNLHRALQEADAEQTLDWFCSFSSAAALVGSPGQGAYAAANSWLDAFTRWRRARGLPATAIAWGAWAQIGRGTALAAGADVAIAPEEGAYAFEALLRHDRACTGYAPITGTPWLTAFAQRSPFAEAFRSAGQSSTGTSKLRAELDELALDEWPTRLRRLISDQVSLILRRNIDPDRPLSEYGLDSLGGLELLTRIQTETGIRVTPADIATIGTIRGLAELLYGKLAPADAA</sequence>
<evidence type="ECO:0000313" key="18">
    <source>
        <dbReference type="Proteomes" id="UP000025947"/>
    </source>
</evidence>
<dbReference type="GO" id="GO:0031177">
    <property type="term" value="F:phosphopantetheine binding"/>
    <property type="evidence" value="ECO:0007669"/>
    <property type="project" value="InterPro"/>
</dbReference>
<protein>
    <submittedName>
        <fullName evidence="17">Uncharacterized protein</fullName>
    </submittedName>
</protein>
<evidence type="ECO:0000256" key="1">
    <source>
        <dbReference type="ARBA" id="ARBA00004496"/>
    </source>
</evidence>
<evidence type="ECO:0000256" key="3">
    <source>
        <dbReference type="ARBA" id="ARBA00022450"/>
    </source>
</evidence>
<dbReference type="InterPro" id="IPR036291">
    <property type="entry name" value="NAD(P)-bd_dom_sf"/>
</dbReference>
<dbReference type="InterPro" id="IPR042104">
    <property type="entry name" value="PKS_dehydratase_sf"/>
</dbReference>
<dbReference type="Gene3D" id="3.10.129.110">
    <property type="entry name" value="Polyketide synthase dehydratase"/>
    <property type="match status" value="1"/>
</dbReference>
<keyword evidence="11" id="KW-0511">Multifunctional enzyme</keyword>
<dbReference type="GO" id="GO:0005886">
    <property type="term" value="C:plasma membrane"/>
    <property type="evidence" value="ECO:0007669"/>
    <property type="project" value="TreeGrafter"/>
</dbReference>
<evidence type="ECO:0000256" key="4">
    <source>
        <dbReference type="ARBA" id="ARBA00022490"/>
    </source>
</evidence>
<dbReference type="InterPro" id="IPR011032">
    <property type="entry name" value="GroES-like_sf"/>
</dbReference>
<dbReference type="InterPro" id="IPR014031">
    <property type="entry name" value="Ketoacyl_synth_C"/>
</dbReference>
<dbReference type="GO" id="GO:0016491">
    <property type="term" value="F:oxidoreductase activity"/>
    <property type="evidence" value="ECO:0007669"/>
    <property type="project" value="InterPro"/>
</dbReference>
<dbReference type="SUPFAM" id="SSF53901">
    <property type="entry name" value="Thiolase-like"/>
    <property type="match status" value="1"/>
</dbReference>
<evidence type="ECO:0000259" key="16">
    <source>
        <dbReference type="PROSITE" id="PS52019"/>
    </source>
</evidence>
<dbReference type="InterPro" id="IPR016035">
    <property type="entry name" value="Acyl_Trfase/lysoPLipase"/>
</dbReference>
<dbReference type="Pfam" id="PF08240">
    <property type="entry name" value="ADH_N"/>
    <property type="match status" value="1"/>
</dbReference>
<evidence type="ECO:0000256" key="9">
    <source>
        <dbReference type="ARBA" id="ARBA00022857"/>
    </source>
</evidence>
<dbReference type="NCBIfam" id="NF041183">
    <property type="entry name" value="Pks2_ls1_myc"/>
    <property type="match status" value="1"/>
</dbReference>
<feature type="active site" description="Proton acceptor; for dehydratase activity" evidence="12">
    <location>
        <position position="969"/>
    </location>
</feature>
<dbReference type="SUPFAM" id="SSF52151">
    <property type="entry name" value="FabD/lysophospholipase-like"/>
    <property type="match status" value="1"/>
</dbReference>
<dbReference type="InterPro" id="IPR013968">
    <property type="entry name" value="PKS_KR"/>
</dbReference>
<feature type="domain" description="Ketosynthase family 3 (KS3)" evidence="15">
    <location>
        <begin position="26"/>
        <end position="448"/>
    </location>
</feature>
<dbReference type="Pfam" id="PF00109">
    <property type="entry name" value="ketoacyl-synt"/>
    <property type="match status" value="1"/>
</dbReference>
<dbReference type="RefSeq" id="WP_044485923.1">
    <property type="nucleotide sequence ID" value="NZ_KK328284.1"/>
</dbReference>
<dbReference type="InterPro" id="IPR054514">
    <property type="entry name" value="RhiE-like_linker"/>
</dbReference>
<gene>
    <name evidence="17" type="ORF">K875_03338</name>
</gene>
<dbReference type="Pfam" id="PF21089">
    <property type="entry name" value="PKS_DH_N"/>
    <property type="match status" value="1"/>
</dbReference>
<dbReference type="SMART" id="SM00827">
    <property type="entry name" value="PKS_AT"/>
    <property type="match status" value="1"/>
</dbReference>
<dbReference type="InterPro" id="IPR049551">
    <property type="entry name" value="PKS_DH_C"/>
</dbReference>
<dbReference type="Pfam" id="PF02801">
    <property type="entry name" value="Ketoacyl-synt_C"/>
    <property type="match status" value="1"/>
</dbReference>
<dbReference type="Proteomes" id="UP000025947">
    <property type="component" value="Unassembled WGS sequence"/>
</dbReference>
<keyword evidence="7" id="KW-0677">Repeat</keyword>
<evidence type="ECO:0000256" key="6">
    <source>
        <dbReference type="ARBA" id="ARBA00022679"/>
    </source>
</evidence>
<evidence type="ECO:0000259" key="14">
    <source>
        <dbReference type="PROSITE" id="PS50075"/>
    </source>
</evidence>
<dbReference type="PANTHER" id="PTHR43775:SF37">
    <property type="entry name" value="SI:DKEY-61P9.11"/>
    <property type="match status" value="1"/>
</dbReference>
<evidence type="ECO:0000256" key="5">
    <source>
        <dbReference type="ARBA" id="ARBA00022553"/>
    </source>
</evidence>
<evidence type="ECO:0000259" key="15">
    <source>
        <dbReference type="PROSITE" id="PS52004"/>
    </source>
</evidence>
<dbReference type="InterPro" id="IPR036736">
    <property type="entry name" value="ACP-like_sf"/>
</dbReference>
<feature type="active site" description="Proton donor; for dehydratase activity" evidence="12">
    <location>
        <position position="1134"/>
    </location>
</feature>
<evidence type="ECO:0000256" key="12">
    <source>
        <dbReference type="PROSITE-ProRule" id="PRU01363"/>
    </source>
</evidence>
<dbReference type="InterPro" id="IPR014043">
    <property type="entry name" value="Acyl_transferase_dom"/>
</dbReference>
<dbReference type="InterPro" id="IPR020806">
    <property type="entry name" value="PKS_PP-bd"/>
</dbReference>
<dbReference type="Gene3D" id="1.10.1200.10">
    <property type="entry name" value="ACP-like"/>
    <property type="match status" value="1"/>
</dbReference>
<dbReference type="InterPro" id="IPR016039">
    <property type="entry name" value="Thiolase-like"/>
</dbReference>
<feature type="domain" description="PKS/mFAS DH" evidence="16">
    <location>
        <begin position="936"/>
        <end position="1218"/>
    </location>
</feature>
<dbReference type="CDD" id="cd00833">
    <property type="entry name" value="PKS"/>
    <property type="match status" value="1"/>
</dbReference>
<reference evidence="17 18" key="1">
    <citation type="submission" date="2014-04" db="EMBL/GenBank/DDBJ databases">
        <title>The Genome Sequence of Mycobacterium tuberculosis TKK-01-0051.</title>
        <authorList>
            <consortium name="The Broad Institute Genomics Platform"/>
            <consortium name="The Broad Institute Genome Sequencing Center for Infectious Disease"/>
            <person name="Earl A.M."/>
            <person name="Cohen K."/>
            <person name="Pym A."/>
            <person name="Bishai W."/>
            <person name="Maharaj K."/>
            <person name="Desjardins C."/>
            <person name="Abeel T."/>
            <person name="Young S."/>
            <person name="Zeng Q."/>
            <person name="Gargeya S."/>
            <person name="Abouelleil A."/>
            <person name="Alvarado L."/>
            <person name="Chapman S.B."/>
            <person name="Gainer-Dewar J."/>
            <person name="Goldberg J."/>
            <person name="Griggs A."/>
            <person name="Gujja S."/>
            <person name="Hansen M."/>
            <person name="Howarth C."/>
            <person name="Imamovic A."/>
            <person name="Larimer J."/>
            <person name="Murphy C."/>
            <person name="Naylor J."/>
            <person name="Pearson M."/>
            <person name="Poon T.W."/>
            <person name="Priest M."/>
            <person name="Roberts A."/>
            <person name="Saif S."/>
            <person name="Shea T."/>
            <person name="Sykes S."/>
            <person name="Wortman J."/>
            <person name="Nusbaum C."/>
            <person name="Birren B."/>
        </authorList>
    </citation>
    <scope>NUCLEOTIDE SEQUENCE [LARGE SCALE GENOMIC DNA]</scope>
    <source>
        <strain evidence="17 18">TKK-01-0051</strain>
    </source>
</reference>
<dbReference type="Gene3D" id="3.40.366.10">
    <property type="entry name" value="Malonyl-Coenzyme A Acyl Carrier Protein, domain 2"/>
    <property type="match status" value="1"/>
</dbReference>
<feature type="domain" description="Carrier" evidence="14">
    <location>
        <begin position="2060"/>
        <end position="2135"/>
    </location>
</feature>
<dbReference type="SMART" id="SM00823">
    <property type="entry name" value="PKS_PP"/>
    <property type="match status" value="1"/>
</dbReference>
<evidence type="ECO:0000256" key="13">
    <source>
        <dbReference type="SAM" id="MobiDB-lite"/>
    </source>
</evidence>
<dbReference type="Gene3D" id="3.40.50.720">
    <property type="entry name" value="NAD(P)-binding Rossmann-like Domain"/>
    <property type="match status" value="3"/>
</dbReference>
<dbReference type="SMART" id="SM00822">
    <property type="entry name" value="PKS_KR"/>
    <property type="match status" value="1"/>
</dbReference>
<dbReference type="PANTHER" id="PTHR43775">
    <property type="entry name" value="FATTY ACID SYNTHASE"/>
    <property type="match status" value="1"/>
</dbReference>
<dbReference type="Gene3D" id="3.30.70.3290">
    <property type="match status" value="1"/>
</dbReference>
<dbReference type="InterPro" id="IPR020841">
    <property type="entry name" value="PKS_Beta-ketoAc_synthase_dom"/>
</dbReference>
<dbReference type="InterPro" id="IPR018201">
    <property type="entry name" value="Ketoacyl_synth_AS"/>
</dbReference>
<dbReference type="PROSITE" id="PS00012">
    <property type="entry name" value="PHOSPHOPANTETHEINE"/>
    <property type="match status" value="1"/>
</dbReference>
<dbReference type="Pfam" id="PF13602">
    <property type="entry name" value="ADH_zinc_N_2"/>
    <property type="match status" value="1"/>
</dbReference>
<accession>A0A051TZM2</accession>
<comment type="subcellular location">
    <subcellularLocation>
        <location evidence="1">Cytoplasm</location>
    </subcellularLocation>
</comment>
<dbReference type="PROSITE" id="PS52004">
    <property type="entry name" value="KS3_2"/>
    <property type="match status" value="1"/>
</dbReference>
<name>A0A051TZM2_9MYCO</name>
<dbReference type="GO" id="GO:0005737">
    <property type="term" value="C:cytoplasm"/>
    <property type="evidence" value="ECO:0007669"/>
    <property type="project" value="UniProtKB-SubCell"/>
</dbReference>
<dbReference type="FunFam" id="3.40.47.10:FF:000019">
    <property type="entry name" value="Polyketide synthase type I"/>
    <property type="match status" value="1"/>
</dbReference>
<dbReference type="SMR" id="A0A051TZM2"/>
<feature type="compositionally biased region" description="Basic and acidic residues" evidence="13">
    <location>
        <begin position="1"/>
        <end position="10"/>
    </location>
</feature>
<dbReference type="InterPro" id="IPR050091">
    <property type="entry name" value="PKS_NRPS_Biosynth_Enz"/>
</dbReference>
<dbReference type="SMART" id="SM00826">
    <property type="entry name" value="PKS_DH"/>
    <property type="match status" value="1"/>
</dbReference>
<dbReference type="FunFam" id="3.30.70.250:FF:000003">
    <property type="entry name" value="Polyketide beta-ketoacyl synthase Pks3"/>
    <property type="match status" value="1"/>
</dbReference>
<dbReference type="FunFam" id="3.40.50.720:FF:000416">
    <property type="entry name" value="Multifunctional mycocerosic acid synthase"/>
    <property type="match status" value="1"/>
</dbReference>
<dbReference type="PROSITE" id="PS52019">
    <property type="entry name" value="PKS_MFAS_DH"/>
    <property type="match status" value="1"/>
</dbReference>
<dbReference type="Pfam" id="PF00550">
    <property type="entry name" value="PP-binding"/>
    <property type="match status" value="1"/>
</dbReference>
<dbReference type="SUPFAM" id="SSF51735">
    <property type="entry name" value="NAD(P)-binding Rossmann-fold domains"/>
    <property type="match status" value="3"/>
</dbReference>
<comment type="pathway">
    <text evidence="2">Antibiotic biosynthesis.</text>
</comment>
<dbReference type="PROSITE" id="PS50075">
    <property type="entry name" value="CARRIER"/>
    <property type="match status" value="1"/>
</dbReference>
<dbReference type="GO" id="GO:0006633">
    <property type="term" value="P:fatty acid biosynthetic process"/>
    <property type="evidence" value="ECO:0007669"/>
    <property type="project" value="InterPro"/>
</dbReference>
<keyword evidence="6" id="KW-0808">Transferase</keyword>
<evidence type="ECO:0000313" key="17">
    <source>
        <dbReference type="EMBL" id="KBZ62417.1"/>
    </source>
</evidence>
<dbReference type="InterPro" id="IPR016036">
    <property type="entry name" value="Malonyl_transacylase_ACP-bd"/>
</dbReference>
<keyword evidence="3" id="KW-0596">Phosphopantetheine</keyword>
<dbReference type="SMART" id="SM00829">
    <property type="entry name" value="PKS_ER"/>
    <property type="match status" value="1"/>
</dbReference>
<dbReference type="InterPro" id="IPR006162">
    <property type="entry name" value="Ppantetheine_attach_site"/>
</dbReference>
<dbReference type="HOGENOM" id="CLU_000022_31_5_11"/>
<dbReference type="InterPro" id="IPR049900">
    <property type="entry name" value="PKS_mFAS_DH"/>
</dbReference>
<dbReference type="InterPro" id="IPR049552">
    <property type="entry name" value="PKS_DH_N"/>
</dbReference>
<feature type="region of interest" description="N-terminal hotdog fold" evidence="12">
    <location>
        <begin position="936"/>
        <end position="1056"/>
    </location>
</feature>
<dbReference type="InterPro" id="IPR057326">
    <property type="entry name" value="KR_dom"/>
</dbReference>
<dbReference type="InterPro" id="IPR020843">
    <property type="entry name" value="ER"/>
</dbReference>
<keyword evidence="18" id="KW-1185">Reference proteome</keyword>
<dbReference type="SUPFAM" id="SSF47336">
    <property type="entry name" value="ACP-like"/>
    <property type="match status" value="1"/>
</dbReference>
<feature type="region of interest" description="C-terminal hotdog fold" evidence="12">
    <location>
        <begin position="1070"/>
        <end position="1218"/>
    </location>
</feature>
<dbReference type="SUPFAM" id="SSF50129">
    <property type="entry name" value="GroES-like"/>
    <property type="match status" value="1"/>
</dbReference>
<dbReference type="InterPro" id="IPR020807">
    <property type="entry name" value="PKS_DH"/>
</dbReference>
<evidence type="ECO:0000256" key="10">
    <source>
        <dbReference type="ARBA" id="ARBA00023098"/>
    </source>
</evidence>
<dbReference type="InterPro" id="IPR001227">
    <property type="entry name" value="Ac_transferase_dom_sf"/>
</dbReference>
<keyword evidence="8" id="KW-0276">Fatty acid metabolism</keyword>
<keyword evidence="10" id="KW-0443">Lipid metabolism</keyword>
<dbReference type="CDD" id="cd05195">
    <property type="entry name" value="enoyl_red"/>
    <property type="match status" value="1"/>
</dbReference>
<dbReference type="SMART" id="SM00825">
    <property type="entry name" value="PKS_KS"/>
    <property type="match status" value="1"/>
</dbReference>
<evidence type="ECO:0000256" key="2">
    <source>
        <dbReference type="ARBA" id="ARBA00004792"/>
    </source>
</evidence>
<dbReference type="Pfam" id="PF22336">
    <property type="entry name" value="RhiE-like_linker"/>
    <property type="match status" value="1"/>
</dbReference>
<dbReference type="InterPro" id="IPR053386">
    <property type="entry name" value="MBFA_synthase"/>
</dbReference>
<dbReference type="GO" id="GO:0004312">
    <property type="term" value="F:fatty acid synthase activity"/>
    <property type="evidence" value="ECO:0007669"/>
    <property type="project" value="TreeGrafter"/>
</dbReference>
<keyword evidence="5" id="KW-0597">Phosphoprotein</keyword>
<dbReference type="FunFam" id="3.40.50.720:FF:000209">
    <property type="entry name" value="Polyketide synthase Pks12"/>
    <property type="match status" value="1"/>
</dbReference>
<proteinExistence type="predicted"/>
<evidence type="ECO:0000256" key="7">
    <source>
        <dbReference type="ARBA" id="ARBA00022737"/>
    </source>
</evidence>
<dbReference type="InterPro" id="IPR014030">
    <property type="entry name" value="Ketoacyl_synth_N"/>
</dbReference>
<dbReference type="Pfam" id="PF00698">
    <property type="entry name" value="Acyl_transf_1"/>
    <property type="match status" value="1"/>
</dbReference>